<comment type="catalytic activity">
    <reaction evidence="4">
        <text>2-deoxy-alpha-D-ribose 1-phosphate = 2-deoxy-D-ribose 5-phosphate</text>
        <dbReference type="Rhea" id="RHEA:27658"/>
        <dbReference type="ChEBI" id="CHEBI:57259"/>
        <dbReference type="ChEBI" id="CHEBI:62877"/>
        <dbReference type="EC" id="5.4.2.7"/>
    </reaction>
</comment>
<dbReference type="EC" id="5.4.2.7" evidence="4 5"/>
<feature type="domain" description="Metalloenzyme" evidence="6">
    <location>
        <begin position="3"/>
        <end position="366"/>
    </location>
</feature>
<dbReference type="InterPro" id="IPR017850">
    <property type="entry name" value="Alkaline_phosphatase_core_sf"/>
</dbReference>
<dbReference type="Gene3D" id="3.30.70.1250">
    <property type="entry name" value="Phosphopentomutase"/>
    <property type="match status" value="1"/>
</dbReference>
<dbReference type="NCBIfam" id="NF003766">
    <property type="entry name" value="PRK05362.1"/>
    <property type="match status" value="1"/>
</dbReference>
<proteinExistence type="inferred from homology"/>
<feature type="binding site" evidence="4">
    <location>
        <position position="282"/>
    </location>
    <ligand>
        <name>Mn(2+)</name>
        <dbReference type="ChEBI" id="CHEBI:29035"/>
        <label>2</label>
    </ligand>
</feature>
<dbReference type="GO" id="GO:0006015">
    <property type="term" value="P:5-phosphoribose 1-diphosphate biosynthetic process"/>
    <property type="evidence" value="ECO:0007669"/>
    <property type="project" value="UniProtKB-UniPathway"/>
</dbReference>
<dbReference type="Proteomes" id="UP000237350">
    <property type="component" value="Unassembled WGS sequence"/>
</dbReference>
<dbReference type="HAMAP" id="MF_00740">
    <property type="entry name" value="Phosphopentomut"/>
    <property type="match status" value="1"/>
</dbReference>
<comment type="subcellular location">
    <subcellularLocation>
        <location evidence="4">Cytoplasm</location>
    </subcellularLocation>
</comment>
<dbReference type="GO" id="GO:0043094">
    <property type="term" value="P:metabolic compound salvage"/>
    <property type="evidence" value="ECO:0007669"/>
    <property type="project" value="UniProtKB-UniRule"/>
</dbReference>
<dbReference type="CDD" id="cd16009">
    <property type="entry name" value="PPM"/>
    <property type="match status" value="1"/>
</dbReference>
<dbReference type="GO" id="GO:0006018">
    <property type="term" value="P:2-deoxyribose 1-phosphate catabolic process"/>
    <property type="evidence" value="ECO:0007669"/>
    <property type="project" value="UniProtKB-UniRule"/>
</dbReference>
<dbReference type="SUPFAM" id="SSF53649">
    <property type="entry name" value="Alkaline phosphatase-like"/>
    <property type="match status" value="1"/>
</dbReference>
<dbReference type="InterPro" id="IPR010045">
    <property type="entry name" value="DeoB"/>
</dbReference>
<dbReference type="InterPro" id="IPR024052">
    <property type="entry name" value="Phosphopentomutase_DeoB_cap_sf"/>
</dbReference>
<evidence type="ECO:0000259" key="6">
    <source>
        <dbReference type="Pfam" id="PF01676"/>
    </source>
</evidence>
<gene>
    <name evidence="4" type="primary">deoB</name>
    <name evidence="7" type="ORF">AU468_05940</name>
</gene>
<dbReference type="Pfam" id="PF01676">
    <property type="entry name" value="Metalloenzyme"/>
    <property type="match status" value="1"/>
</dbReference>
<keyword evidence="4" id="KW-0413">Isomerase</keyword>
<keyword evidence="8" id="KW-1185">Reference proteome</keyword>
<keyword evidence="2 4" id="KW-0479">Metal-binding</keyword>
<evidence type="ECO:0000256" key="4">
    <source>
        <dbReference type="HAMAP-Rule" id="MF_00740"/>
    </source>
</evidence>
<dbReference type="PANTHER" id="PTHR21110">
    <property type="entry name" value="PHOSPHOPENTOMUTASE"/>
    <property type="match status" value="1"/>
</dbReference>
<feature type="binding site" evidence="4">
    <location>
        <position position="318"/>
    </location>
    <ligand>
        <name>Mn(2+)</name>
        <dbReference type="ChEBI" id="CHEBI:29035"/>
        <label>1</label>
    </ligand>
</feature>
<feature type="binding site" evidence="4">
    <location>
        <position position="277"/>
    </location>
    <ligand>
        <name>Mn(2+)</name>
        <dbReference type="ChEBI" id="CHEBI:29035"/>
        <label>2</label>
    </ligand>
</feature>
<comment type="cofactor">
    <cofactor evidence="4">
        <name>Mn(2+)</name>
        <dbReference type="ChEBI" id="CHEBI:29035"/>
    </cofactor>
    <text evidence="4">Binds 2 manganese ions.</text>
</comment>
<dbReference type="GO" id="GO:0008973">
    <property type="term" value="F:phosphopentomutase activity"/>
    <property type="evidence" value="ECO:0007669"/>
    <property type="project" value="UniProtKB-UniRule"/>
</dbReference>
<dbReference type="SUPFAM" id="SSF143856">
    <property type="entry name" value="DeoB insert domain-like"/>
    <property type="match status" value="1"/>
</dbReference>
<dbReference type="AlphaFoldDB" id="A0A2S4JUC1"/>
<feature type="binding site" evidence="4">
    <location>
        <position position="330"/>
    </location>
    <ligand>
        <name>Mn(2+)</name>
        <dbReference type="ChEBI" id="CHEBI:29035"/>
        <label>2</label>
    </ligand>
</feature>
<organism evidence="7 8">
    <name type="scientific">Alkalispirochaeta sphaeroplastigenens</name>
    <dbReference type="NCBI Taxonomy" id="1187066"/>
    <lineage>
        <taxon>Bacteria</taxon>
        <taxon>Pseudomonadati</taxon>
        <taxon>Spirochaetota</taxon>
        <taxon>Spirochaetia</taxon>
        <taxon>Spirochaetales</taxon>
        <taxon>Spirochaetaceae</taxon>
        <taxon>Alkalispirochaeta</taxon>
    </lineage>
</organism>
<dbReference type="PANTHER" id="PTHR21110:SF0">
    <property type="entry name" value="PHOSPHOPENTOMUTASE"/>
    <property type="match status" value="1"/>
</dbReference>
<evidence type="ECO:0000256" key="5">
    <source>
        <dbReference type="NCBIfam" id="TIGR01696"/>
    </source>
</evidence>
<evidence type="ECO:0000256" key="1">
    <source>
        <dbReference type="ARBA" id="ARBA00010373"/>
    </source>
</evidence>
<dbReference type="NCBIfam" id="TIGR01696">
    <property type="entry name" value="deoB"/>
    <property type="match status" value="1"/>
</dbReference>
<name>A0A2S4JUC1_9SPIO</name>
<feature type="binding site" evidence="4">
    <location>
        <position position="319"/>
    </location>
    <ligand>
        <name>Mn(2+)</name>
        <dbReference type="ChEBI" id="CHEBI:29035"/>
        <label>1</label>
    </ligand>
</feature>
<dbReference type="InterPro" id="IPR006124">
    <property type="entry name" value="Metalloenzyme"/>
</dbReference>
<dbReference type="EMBL" id="LPWH01000055">
    <property type="protein sequence ID" value="POR03112.1"/>
    <property type="molecule type" value="Genomic_DNA"/>
</dbReference>
<reference evidence="8" key="1">
    <citation type="submission" date="2015-12" db="EMBL/GenBank/DDBJ databases">
        <authorList>
            <person name="Lodha T.D."/>
            <person name="Chintalapati S."/>
            <person name="Chintalapati V.R."/>
            <person name="Sravanthi T."/>
        </authorList>
    </citation>
    <scope>NUCLEOTIDE SEQUENCE [LARGE SCALE GENOMIC DNA]</scope>
    <source>
        <strain evidence="8">JC133</strain>
    </source>
</reference>
<dbReference type="GO" id="GO:0000287">
    <property type="term" value="F:magnesium ion binding"/>
    <property type="evidence" value="ECO:0007669"/>
    <property type="project" value="UniProtKB-UniRule"/>
</dbReference>
<dbReference type="GO" id="GO:0009117">
    <property type="term" value="P:nucleotide metabolic process"/>
    <property type="evidence" value="ECO:0007669"/>
    <property type="project" value="UniProtKB-UniRule"/>
</dbReference>
<comment type="function">
    <text evidence="4">Isomerase that catalyzes the conversion of deoxy-ribose 1-phosphate (dRib-1-P) and ribose 1-phosphate (Rib-1-P) to deoxy-ribose 5-phosphate (dRib-5-P) and ribose 5-phosphate (Rib-5-P), respectively.</text>
</comment>
<evidence type="ECO:0000256" key="2">
    <source>
        <dbReference type="ARBA" id="ARBA00022723"/>
    </source>
</evidence>
<accession>A0A2S4JUC1</accession>
<dbReference type="PIRSF" id="PIRSF001491">
    <property type="entry name" value="Ppentomutase"/>
    <property type="match status" value="1"/>
</dbReference>
<protein>
    <recommendedName>
        <fullName evidence="4 5">Phosphopentomutase</fullName>
        <ecNumber evidence="4 5">5.4.2.7</ecNumber>
    </recommendedName>
    <alternativeName>
        <fullName evidence="4">Phosphodeoxyribomutase</fullName>
    </alternativeName>
</protein>
<feature type="binding site" evidence="4">
    <location>
        <position position="10"/>
    </location>
    <ligand>
        <name>Mn(2+)</name>
        <dbReference type="ChEBI" id="CHEBI:29035"/>
        <label>1</label>
    </ligand>
</feature>
<keyword evidence="4" id="KW-0963">Cytoplasm</keyword>
<comment type="similarity">
    <text evidence="1 4">Belongs to the phosphopentomutase family.</text>
</comment>
<comment type="catalytic activity">
    <reaction evidence="4">
        <text>alpha-D-ribose 1-phosphate = D-ribose 5-phosphate</text>
        <dbReference type="Rhea" id="RHEA:18793"/>
        <dbReference type="ChEBI" id="CHEBI:57720"/>
        <dbReference type="ChEBI" id="CHEBI:78346"/>
        <dbReference type="EC" id="5.4.2.7"/>
    </reaction>
</comment>
<evidence type="ECO:0000313" key="8">
    <source>
        <dbReference type="Proteomes" id="UP000237350"/>
    </source>
</evidence>
<sequence length="397" mass="42362">MDRLFVIVLDSLGVGALPDAEEYGDLGANTLGHIAEALPLNLPVMESLGLGNVSAIRGVRPASAPRGAWGKAASRTRGKDSTVGHWELAGLPVEEPLPTWPRGIDPAVIRDFENAIGRRCIGGGVASGTQIIADLGADHVETGCPIVYTSADSVFQIAAHEEVVGLETLYAWCETARAMLKVGRVIARPFTGNAGAWQRTANRHDYALEAPGTTMLDHLQEKECAVTGVGKISDLFASRGVDESWPTTSNDHGMEKTLEILQGGGSGLVFVNLVDFDSVYGHRRDVRGYRDALEGFDRWLGEFLPLLGQNEGVIITADHGCDPIFKGTDHTREYVPLLAAGPRVRPGNLGCRSSFADLAASAVHLLTGSSSWRGAGESFAEMLVADTVVQTNPVKER</sequence>
<comment type="caution">
    <text evidence="7">The sequence shown here is derived from an EMBL/GenBank/DDBJ whole genome shotgun (WGS) entry which is preliminary data.</text>
</comment>
<keyword evidence="3 4" id="KW-0464">Manganese</keyword>
<dbReference type="UniPathway" id="UPA00087">
    <property type="reaction ID" value="UER00173"/>
</dbReference>
<evidence type="ECO:0000313" key="7">
    <source>
        <dbReference type="EMBL" id="POR03112.1"/>
    </source>
</evidence>
<dbReference type="Gene3D" id="3.40.720.10">
    <property type="entry name" value="Alkaline Phosphatase, subunit A"/>
    <property type="match status" value="1"/>
</dbReference>
<evidence type="ECO:0000256" key="3">
    <source>
        <dbReference type="ARBA" id="ARBA00023211"/>
    </source>
</evidence>
<dbReference type="GO" id="GO:0030145">
    <property type="term" value="F:manganese ion binding"/>
    <property type="evidence" value="ECO:0007669"/>
    <property type="project" value="UniProtKB-UniRule"/>
</dbReference>
<comment type="pathway">
    <text evidence="4">Carbohydrate degradation; 2-deoxy-D-ribose 1-phosphate degradation; D-glyceraldehyde 3-phosphate and acetaldehyde from 2-deoxy-alpha-D-ribose 1-phosphate: step 1/2.</text>
</comment>
<dbReference type="GO" id="GO:0005829">
    <property type="term" value="C:cytosol"/>
    <property type="evidence" value="ECO:0007669"/>
    <property type="project" value="TreeGrafter"/>
</dbReference>